<evidence type="ECO:0000256" key="1">
    <source>
        <dbReference type="SAM" id="SignalP"/>
    </source>
</evidence>
<organism evidence="2">
    <name type="scientific">Brugia malayi</name>
    <name type="common">Filarial nematode worm</name>
    <dbReference type="NCBI Taxonomy" id="6279"/>
    <lineage>
        <taxon>Eukaryota</taxon>
        <taxon>Metazoa</taxon>
        <taxon>Ecdysozoa</taxon>
        <taxon>Nematoda</taxon>
        <taxon>Chromadorea</taxon>
        <taxon>Rhabditida</taxon>
        <taxon>Spirurina</taxon>
        <taxon>Spiruromorpha</taxon>
        <taxon>Filarioidea</taxon>
        <taxon>Onchocercidae</taxon>
        <taxon>Brugia</taxon>
    </lineage>
</organism>
<gene>
    <name evidence="3" type="primary">bma-ucp-4</name>
    <name evidence="2 3" type="ORF">Bm12193</name>
    <name evidence="2" type="ORF">BM_Bm12193</name>
</gene>
<evidence type="ECO:0000313" key="2">
    <source>
        <dbReference type="EMBL" id="CDQ07860.1"/>
    </source>
</evidence>
<feature type="signal peptide" evidence="1">
    <location>
        <begin position="1"/>
        <end position="18"/>
    </location>
</feature>
<reference evidence="2" key="1">
    <citation type="journal article" date="2007" name="Science">
        <title>Draft genome of the filarial nematode parasite Brugia malayi.</title>
        <authorList>
            <person name="Ghedin E."/>
            <person name="Wang S."/>
            <person name="Spiro D."/>
            <person name="Caler E."/>
            <person name="Zhao Q."/>
            <person name="Crabtree J."/>
            <person name="Allen J.E."/>
            <person name="Delcher A.L."/>
            <person name="Guiliano D.B."/>
            <person name="Miranda-Saavedra D."/>
            <person name="Angiuoli S.V."/>
            <person name="Creasy T."/>
            <person name="Amedeo P."/>
            <person name="Haas B."/>
            <person name="El-Sayed N.M."/>
            <person name="Wortman J.R."/>
            <person name="Feldblyum T."/>
            <person name="Tallon L."/>
            <person name="Schatz M."/>
            <person name="Shumway M."/>
            <person name="Koo H."/>
            <person name="Salzberg S.L."/>
            <person name="Schobel S."/>
            <person name="Pertea M."/>
            <person name="Pop M."/>
            <person name="White O."/>
            <person name="Barton G.J."/>
            <person name="Carlow C.K."/>
            <person name="Crawford M.J."/>
            <person name="Daub J."/>
            <person name="Dimmic M.W."/>
            <person name="Estes C.F."/>
            <person name="Foster J.M."/>
            <person name="Ganatra M."/>
            <person name="Gregory W.F."/>
            <person name="Johnson N.M."/>
            <person name="Jin J."/>
            <person name="Komuniecki R."/>
            <person name="Korf I."/>
            <person name="Kumar S."/>
            <person name="Laney S."/>
            <person name="Li B.W."/>
            <person name="Li W."/>
            <person name="Lindblom T.H."/>
            <person name="Lustigman S."/>
            <person name="Ma D."/>
            <person name="Maina C.V."/>
            <person name="Martin D.M."/>
            <person name="McCarter J.P."/>
            <person name="McReynolds L."/>
            <person name="Mitreva M."/>
            <person name="Nutman T.B."/>
            <person name="Parkinson J."/>
            <person name="Peregrin-Alvarez J.M."/>
            <person name="Poole C."/>
            <person name="Ren Q."/>
            <person name="Saunders L."/>
            <person name="Sluder A.E."/>
            <person name="Smith K."/>
            <person name="Stanke M."/>
            <person name="Unnasch T.R."/>
            <person name="Ware J."/>
            <person name="Wei A.D."/>
            <person name="Weil G."/>
            <person name="Williams D.J."/>
            <person name="Zhang Y."/>
            <person name="Williams S.A."/>
            <person name="Fraser-Liggett C."/>
            <person name="Slatko B."/>
            <person name="Blaxter M.L."/>
            <person name="Scott A.L."/>
        </authorList>
    </citation>
    <scope>NUCLEOTIDE SEQUENCE</scope>
    <source>
        <strain evidence="2">FR3</strain>
    </source>
</reference>
<accession>A0A0J9YFQ4</accession>
<dbReference type="AlphaFoldDB" id="A0A0J9YFQ4"/>
<feature type="chain" id="PRO_5009779388" evidence="1">
    <location>
        <begin position="19"/>
        <end position="53"/>
    </location>
</feature>
<dbReference type="WormBase" id="Bm12193">
    <property type="protein sequence ID" value="BM43433"/>
    <property type="gene ID" value="WBGene00232454"/>
    <property type="gene designation" value="Bma-ucp-4"/>
</dbReference>
<name>A0A0J9YFQ4_BRUMA</name>
<reference evidence="2" key="2">
    <citation type="submission" date="2012-12" db="EMBL/GenBank/DDBJ databases">
        <authorList>
            <person name="Gao Y.W."/>
            <person name="Fan S.T."/>
            <person name="Sun H.T."/>
            <person name="Wang Z."/>
            <person name="Gao X.L."/>
            <person name="Li Y.G."/>
            <person name="Wang T.C."/>
            <person name="Zhang K."/>
            <person name="Xu W.W."/>
            <person name="Yu Z.J."/>
            <person name="Xia X.Z."/>
        </authorList>
    </citation>
    <scope>NUCLEOTIDE SEQUENCE</scope>
    <source>
        <strain evidence="2">FR3</strain>
    </source>
</reference>
<proteinExistence type="predicted"/>
<dbReference type="EMBL" id="LN861487">
    <property type="protein sequence ID" value="CDQ07860.1"/>
    <property type="molecule type" value="Genomic_DNA"/>
</dbReference>
<evidence type="ECO:0000313" key="3">
    <source>
        <dbReference type="WormBase" id="Bm12193"/>
    </source>
</evidence>
<protein>
    <submittedName>
        <fullName evidence="2">Bm12193</fullName>
    </submittedName>
</protein>
<keyword evidence="1" id="KW-0732">Signal</keyword>
<sequence length="53" mass="5651">MTTLITTTLLSLFASADALEVVWEKLAGLSKAAIYAGGSMFSEDFDGGAFLRY</sequence>